<dbReference type="EMBL" id="CP081864">
    <property type="protein sequence ID" value="QZN95013.1"/>
    <property type="molecule type" value="Genomic_DNA"/>
</dbReference>
<evidence type="ECO:0000256" key="4">
    <source>
        <dbReference type="PROSITE-ProRule" id="PRU00335"/>
    </source>
</evidence>
<evidence type="ECO:0000256" key="3">
    <source>
        <dbReference type="ARBA" id="ARBA00023163"/>
    </source>
</evidence>
<sequence length="190" mass="20899">MQEEIKIRKPRADALRNRQRLLDIAKVVFAEHGLSASLEEIARSAGVGIGTLYRHFPTREILINEIYSEQGIRLHQAALKLSTNYPPREAIRRWLLVFIDTLKNKQIMAGVLSCRSNGGDAFCALSGEVLVTAFDTLLAHVLQEGSIVQDIRALDILCAIAGIASYGQESEWEESAKRLVDVVLSGASAA</sequence>
<keyword evidence="1" id="KW-0805">Transcription regulation</keyword>
<evidence type="ECO:0000256" key="1">
    <source>
        <dbReference type="ARBA" id="ARBA00023015"/>
    </source>
</evidence>
<keyword evidence="7" id="KW-1185">Reference proteome</keyword>
<feature type="domain" description="HTH tetR-type" evidence="5">
    <location>
        <begin position="15"/>
        <end position="74"/>
    </location>
</feature>
<dbReference type="RefSeq" id="WP_222158122.1">
    <property type="nucleotide sequence ID" value="NZ_CP081864.1"/>
</dbReference>
<accession>A0ABX9AJR6</accession>
<evidence type="ECO:0000259" key="5">
    <source>
        <dbReference type="PROSITE" id="PS50977"/>
    </source>
</evidence>
<evidence type="ECO:0000256" key="2">
    <source>
        <dbReference type="ARBA" id="ARBA00023125"/>
    </source>
</evidence>
<proteinExistence type="predicted"/>
<protein>
    <submittedName>
        <fullName evidence="6">TetR family transcriptional regulator</fullName>
    </submittedName>
</protein>
<feature type="DNA-binding region" description="H-T-H motif" evidence="4">
    <location>
        <begin position="37"/>
        <end position="56"/>
    </location>
</feature>
<dbReference type="Proteomes" id="UP000825886">
    <property type="component" value="Chromosome"/>
</dbReference>
<dbReference type="SUPFAM" id="SSF46689">
    <property type="entry name" value="Homeodomain-like"/>
    <property type="match status" value="1"/>
</dbReference>
<reference evidence="6 7" key="1">
    <citation type="submission" date="2021-08" db="EMBL/GenBank/DDBJ databases">
        <title>Culture and genomic analysis of Symbiopectobacterium purcellii sp. nov. gen. nov., isolated from the leafhopper Empoasca decipiens.</title>
        <authorList>
            <person name="Nadal-Jimenez P."/>
            <person name="Siozios S."/>
            <person name="Halliday N."/>
            <person name="Camara M."/>
            <person name="Hurst G.D.D."/>
        </authorList>
    </citation>
    <scope>NUCLEOTIDE SEQUENCE [LARGE SCALE GENOMIC DNA]</scope>
    <source>
        <strain evidence="6 7">SyEd1</strain>
    </source>
</reference>
<dbReference type="PROSITE" id="PS50977">
    <property type="entry name" value="HTH_TETR_2"/>
    <property type="match status" value="1"/>
</dbReference>
<dbReference type="InterPro" id="IPR009057">
    <property type="entry name" value="Homeodomain-like_sf"/>
</dbReference>
<name>A0ABX9AJR6_9ENTR</name>
<dbReference type="Pfam" id="PF00440">
    <property type="entry name" value="TetR_N"/>
    <property type="match status" value="1"/>
</dbReference>
<dbReference type="PRINTS" id="PR00455">
    <property type="entry name" value="HTHTETR"/>
</dbReference>
<evidence type="ECO:0000313" key="7">
    <source>
        <dbReference type="Proteomes" id="UP000825886"/>
    </source>
</evidence>
<dbReference type="Pfam" id="PF21597">
    <property type="entry name" value="TetR_C_43"/>
    <property type="match status" value="1"/>
</dbReference>
<dbReference type="InterPro" id="IPR049445">
    <property type="entry name" value="TetR_SbtR-like_C"/>
</dbReference>
<dbReference type="PANTHER" id="PTHR30055">
    <property type="entry name" value="HTH-TYPE TRANSCRIPTIONAL REGULATOR RUTR"/>
    <property type="match status" value="1"/>
</dbReference>
<dbReference type="InterPro" id="IPR050109">
    <property type="entry name" value="HTH-type_TetR-like_transc_reg"/>
</dbReference>
<evidence type="ECO:0000313" key="6">
    <source>
        <dbReference type="EMBL" id="QZN95013.1"/>
    </source>
</evidence>
<organism evidence="6 7">
    <name type="scientific">Symbiopectobacterium purcellii</name>
    <dbReference type="NCBI Taxonomy" id="2871826"/>
    <lineage>
        <taxon>Bacteria</taxon>
        <taxon>Pseudomonadati</taxon>
        <taxon>Pseudomonadota</taxon>
        <taxon>Gammaproteobacteria</taxon>
        <taxon>Enterobacterales</taxon>
        <taxon>Enterobacteriaceae</taxon>
    </lineage>
</organism>
<keyword evidence="3" id="KW-0804">Transcription</keyword>
<gene>
    <name evidence="6" type="ORF">K6K13_17540</name>
</gene>
<keyword evidence="2 4" id="KW-0238">DNA-binding</keyword>
<dbReference type="PANTHER" id="PTHR30055:SF234">
    <property type="entry name" value="HTH-TYPE TRANSCRIPTIONAL REGULATOR BETI"/>
    <property type="match status" value="1"/>
</dbReference>
<dbReference type="Gene3D" id="1.10.357.10">
    <property type="entry name" value="Tetracycline Repressor, domain 2"/>
    <property type="match status" value="1"/>
</dbReference>
<dbReference type="InterPro" id="IPR001647">
    <property type="entry name" value="HTH_TetR"/>
</dbReference>